<dbReference type="PANTHER" id="PTHR14939:SF5">
    <property type="entry name" value="F-BOX ONLY PROTEIN 22"/>
    <property type="match status" value="1"/>
</dbReference>
<accession>A0A7J7M0Y1</accession>
<gene>
    <name evidence="3" type="ORF">GIB67_038793</name>
</gene>
<dbReference type="Pfam" id="PF00646">
    <property type="entry name" value="F-box"/>
    <property type="match status" value="1"/>
</dbReference>
<protein>
    <recommendedName>
        <fullName evidence="2">FIST C-domain domain-containing protein</fullName>
    </recommendedName>
</protein>
<dbReference type="InterPro" id="IPR019494">
    <property type="entry name" value="FIST_C"/>
</dbReference>
<evidence type="ECO:0000313" key="3">
    <source>
        <dbReference type="EMBL" id="KAF6148438.1"/>
    </source>
</evidence>
<organism evidence="3 4">
    <name type="scientific">Kingdonia uniflora</name>
    <dbReference type="NCBI Taxonomy" id="39325"/>
    <lineage>
        <taxon>Eukaryota</taxon>
        <taxon>Viridiplantae</taxon>
        <taxon>Streptophyta</taxon>
        <taxon>Embryophyta</taxon>
        <taxon>Tracheophyta</taxon>
        <taxon>Spermatophyta</taxon>
        <taxon>Magnoliopsida</taxon>
        <taxon>Ranunculales</taxon>
        <taxon>Circaeasteraceae</taxon>
        <taxon>Kingdonia</taxon>
    </lineage>
</organism>
<dbReference type="PANTHER" id="PTHR14939">
    <property type="entry name" value="F-BOX ONLY PROTEIN 22"/>
    <property type="match status" value="1"/>
</dbReference>
<dbReference type="SMART" id="SM01204">
    <property type="entry name" value="FIST_C"/>
    <property type="match status" value="1"/>
</dbReference>
<dbReference type="AlphaFoldDB" id="A0A7J7M0Y1"/>
<dbReference type="SUPFAM" id="SSF81383">
    <property type="entry name" value="F-box domain"/>
    <property type="match status" value="1"/>
</dbReference>
<name>A0A7J7M0Y1_9MAGN</name>
<sequence length="530" mass="59282">MEEPPLKQSNVDLEEEEGRNSPSRFSLIGEDLHQDILSRLPALTFAFAACVSTNWNRICNRILSRPKFVSALSLNPLLEVALEEVVNKVLGGPIRPHFAIACIGKGFCLSTVHDLVTEKFGLGIPIITSRTRGIIGRDVFTNELKEVNWAEGDTDGHMDHGITLMVGFVPGVKVRTFLLTQLRGPPQMSLIDKFVNDIKDFTASVSGRTSPIGILLFADLFANLEPVLEKMDYAMSGETVVIGDHSARFLYSSGGDYAESTEEQRYPTYKCRTVSLVFATEIDKPPGVGEIQFMLASSAGVSPVGPVYKGASVKAVKYQRLDPFVSTWLTAKRLGSSEMLDGATLLNDFENEEIYSLYFIMCYVPSTDFTFSPSWFIKDFKKYHFFRGDEEYLYVKGDGIRTGDEFRFYRPDPEAAFTSRNLVFQNLEKLNLHKVHGLRNNERKEVFGGLLFSCCGRGKSFFERENVDSSAFSENFPSIPLAGMFCCGEIGYNNFSKISTRGNKNGQSCYMHVYAAQYLVMLYTPKCLGQ</sequence>
<dbReference type="Pfam" id="PF10442">
    <property type="entry name" value="FIST_C"/>
    <property type="match status" value="1"/>
</dbReference>
<proteinExistence type="predicted"/>
<evidence type="ECO:0000259" key="2">
    <source>
        <dbReference type="SMART" id="SM01204"/>
    </source>
</evidence>
<dbReference type="OrthoDB" id="509497at2759"/>
<feature type="domain" description="FIST C-domain" evidence="2">
    <location>
        <begin position="304"/>
        <end position="493"/>
    </location>
</feature>
<dbReference type="GO" id="GO:0000209">
    <property type="term" value="P:protein polyubiquitination"/>
    <property type="evidence" value="ECO:0007669"/>
    <property type="project" value="TreeGrafter"/>
</dbReference>
<evidence type="ECO:0000313" key="4">
    <source>
        <dbReference type="Proteomes" id="UP000541444"/>
    </source>
</evidence>
<dbReference type="InterPro" id="IPR001810">
    <property type="entry name" value="F-box_dom"/>
</dbReference>
<dbReference type="Proteomes" id="UP000541444">
    <property type="component" value="Unassembled WGS sequence"/>
</dbReference>
<evidence type="ECO:0000256" key="1">
    <source>
        <dbReference type="SAM" id="MobiDB-lite"/>
    </source>
</evidence>
<dbReference type="InterPro" id="IPR036047">
    <property type="entry name" value="F-box-like_dom_sf"/>
</dbReference>
<keyword evidence="4" id="KW-1185">Reference proteome</keyword>
<comment type="caution">
    <text evidence="3">The sequence shown here is derived from an EMBL/GenBank/DDBJ whole genome shotgun (WGS) entry which is preliminary data.</text>
</comment>
<feature type="region of interest" description="Disordered" evidence="1">
    <location>
        <begin position="1"/>
        <end position="22"/>
    </location>
</feature>
<dbReference type="GO" id="GO:0032436">
    <property type="term" value="P:positive regulation of proteasomal ubiquitin-dependent protein catabolic process"/>
    <property type="evidence" value="ECO:0007669"/>
    <property type="project" value="TreeGrafter"/>
</dbReference>
<dbReference type="EMBL" id="JACGCM010001845">
    <property type="protein sequence ID" value="KAF6148438.1"/>
    <property type="molecule type" value="Genomic_DNA"/>
</dbReference>
<reference evidence="3 4" key="1">
    <citation type="journal article" date="2020" name="IScience">
        <title>Genome Sequencing of the Endangered Kingdonia uniflora (Circaeasteraceae, Ranunculales) Reveals Potential Mechanisms of Evolutionary Specialization.</title>
        <authorList>
            <person name="Sun Y."/>
            <person name="Deng T."/>
            <person name="Zhang A."/>
            <person name="Moore M.J."/>
            <person name="Landis J.B."/>
            <person name="Lin N."/>
            <person name="Zhang H."/>
            <person name="Zhang X."/>
            <person name="Huang J."/>
            <person name="Zhang X."/>
            <person name="Sun H."/>
            <person name="Wang H."/>
        </authorList>
    </citation>
    <scope>NUCLEOTIDE SEQUENCE [LARGE SCALE GENOMIC DNA]</scope>
    <source>
        <strain evidence="3">TB1705</strain>
        <tissue evidence="3">Leaf</tissue>
    </source>
</reference>